<feature type="transmembrane region" description="Helical" evidence="1">
    <location>
        <begin position="34"/>
        <end position="57"/>
    </location>
</feature>
<dbReference type="AlphaFoldDB" id="A0AAN8PVN5"/>
<feature type="transmembrane region" description="Helical" evidence="1">
    <location>
        <begin position="145"/>
        <end position="166"/>
    </location>
</feature>
<dbReference type="EMBL" id="JAZGQO010000007">
    <property type="protein sequence ID" value="KAK6183704.1"/>
    <property type="molecule type" value="Genomic_DNA"/>
</dbReference>
<accession>A0AAN8PVN5</accession>
<sequence length="171" mass="19416">MASTDVAVFIVLEDGKDNTNEEEKEGDLCKNSCMFYWIFMTICNLSLFAFGFIGLSICPVGSFGPFVPFVFVVMCLIGILAGYRIKDGKYPEYMDRKYPEYMVAAQLIISIVGLMIYGFLLSYGVPDAMLESRNAQPICYVENALFFYLTVFIGSFFGVMIMKILWKRCLM</sequence>
<gene>
    <name evidence="2" type="ORF">SNE40_011131</name>
</gene>
<comment type="caution">
    <text evidence="2">The sequence shown here is derived from an EMBL/GenBank/DDBJ whole genome shotgun (WGS) entry which is preliminary data.</text>
</comment>
<feature type="transmembrane region" description="Helical" evidence="1">
    <location>
        <begin position="103"/>
        <end position="125"/>
    </location>
</feature>
<organism evidence="2 3">
    <name type="scientific">Patella caerulea</name>
    <name type="common">Rayed Mediterranean limpet</name>
    <dbReference type="NCBI Taxonomy" id="87958"/>
    <lineage>
        <taxon>Eukaryota</taxon>
        <taxon>Metazoa</taxon>
        <taxon>Spiralia</taxon>
        <taxon>Lophotrochozoa</taxon>
        <taxon>Mollusca</taxon>
        <taxon>Gastropoda</taxon>
        <taxon>Patellogastropoda</taxon>
        <taxon>Patelloidea</taxon>
        <taxon>Patellidae</taxon>
        <taxon>Patella</taxon>
    </lineage>
</organism>
<protein>
    <submittedName>
        <fullName evidence="2">Uncharacterized protein</fullName>
    </submittedName>
</protein>
<keyword evidence="1" id="KW-0472">Membrane</keyword>
<keyword evidence="3" id="KW-1185">Reference proteome</keyword>
<keyword evidence="1" id="KW-1133">Transmembrane helix</keyword>
<dbReference type="Proteomes" id="UP001347796">
    <property type="component" value="Unassembled WGS sequence"/>
</dbReference>
<name>A0AAN8PVN5_PATCE</name>
<keyword evidence="1" id="KW-0812">Transmembrane</keyword>
<proteinExistence type="predicted"/>
<evidence type="ECO:0000313" key="3">
    <source>
        <dbReference type="Proteomes" id="UP001347796"/>
    </source>
</evidence>
<reference evidence="2 3" key="1">
    <citation type="submission" date="2024-01" db="EMBL/GenBank/DDBJ databases">
        <title>The genome of the rayed Mediterranean limpet Patella caerulea (Linnaeus, 1758).</title>
        <authorList>
            <person name="Anh-Thu Weber A."/>
            <person name="Halstead-Nussloch G."/>
        </authorList>
    </citation>
    <scope>NUCLEOTIDE SEQUENCE [LARGE SCALE GENOMIC DNA]</scope>
    <source>
        <strain evidence="2">AATW-2023a</strain>
        <tissue evidence="2">Whole specimen</tissue>
    </source>
</reference>
<evidence type="ECO:0000313" key="2">
    <source>
        <dbReference type="EMBL" id="KAK6183704.1"/>
    </source>
</evidence>
<feature type="transmembrane region" description="Helical" evidence="1">
    <location>
        <begin position="63"/>
        <end position="83"/>
    </location>
</feature>
<evidence type="ECO:0000256" key="1">
    <source>
        <dbReference type="SAM" id="Phobius"/>
    </source>
</evidence>